<dbReference type="AlphaFoldDB" id="A0AAJ2NTL2"/>
<feature type="non-terminal residue" evidence="2">
    <location>
        <position position="1"/>
    </location>
</feature>
<keyword evidence="2" id="KW-0347">Helicase</keyword>
<accession>A0AAJ2NTL2</accession>
<dbReference type="Pfam" id="PF13307">
    <property type="entry name" value="Helicase_C_2"/>
    <property type="match status" value="1"/>
</dbReference>
<gene>
    <name evidence="2" type="ORF">RYX45_24425</name>
</gene>
<proteinExistence type="predicted"/>
<dbReference type="GO" id="GO:0004386">
    <property type="term" value="F:helicase activity"/>
    <property type="evidence" value="ECO:0007669"/>
    <property type="project" value="UniProtKB-KW"/>
</dbReference>
<keyword evidence="2" id="KW-0378">Hydrolase</keyword>
<dbReference type="InterPro" id="IPR006555">
    <property type="entry name" value="ATP-dep_Helicase_C"/>
</dbReference>
<dbReference type="Proteomes" id="UP001285636">
    <property type="component" value="Unassembled WGS sequence"/>
</dbReference>
<keyword evidence="2" id="KW-0547">Nucleotide-binding</keyword>
<feature type="non-terminal residue" evidence="2">
    <location>
        <position position="81"/>
    </location>
</feature>
<keyword evidence="2" id="KW-0067">ATP-binding</keyword>
<dbReference type="GO" id="GO:0006139">
    <property type="term" value="P:nucleobase-containing compound metabolic process"/>
    <property type="evidence" value="ECO:0007669"/>
    <property type="project" value="InterPro"/>
</dbReference>
<dbReference type="EMBL" id="JAWJAY010001262">
    <property type="protein sequence ID" value="MDV2888311.1"/>
    <property type="molecule type" value="Genomic_DNA"/>
</dbReference>
<name>A0AAJ2NTL2_ALKPS</name>
<feature type="domain" description="ATP-dependent helicase C-terminal" evidence="1">
    <location>
        <begin position="1"/>
        <end position="80"/>
    </location>
</feature>
<dbReference type="GO" id="GO:0003676">
    <property type="term" value="F:nucleic acid binding"/>
    <property type="evidence" value="ECO:0007669"/>
    <property type="project" value="InterPro"/>
</dbReference>
<dbReference type="SMART" id="SM00491">
    <property type="entry name" value="HELICc2"/>
    <property type="match status" value="1"/>
</dbReference>
<dbReference type="GO" id="GO:0016818">
    <property type="term" value="F:hydrolase activity, acting on acid anhydrides, in phosphorus-containing anhydrides"/>
    <property type="evidence" value="ECO:0007669"/>
    <property type="project" value="InterPro"/>
</dbReference>
<dbReference type="RefSeq" id="WP_323468264.1">
    <property type="nucleotide sequence ID" value="NZ_JAWJAY010001262.1"/>
</dbReference>
<dbReference type="Gene3D" id="3.40.50.300">
    <property type="entry name" value="P-loop containing nucleotide triphosphate hydrolases"/>
    <property type="match status" value="1"/>
</dbReference>
<reference evidence="2" key="1">
    <citation type="submission" date="2023-10" db="EMBL/GenBank/DDBJ databases">
        <title>Screening of Alkalihalophilus pseudofirmusBZ-TG-HK211 and Its Alleviation of Salt Stress on Rapeseed Growth.</title>
        <authorList>
            <person name="Zhao B."/>
            <person name="Guo T."/>
        </authorList>
    </citation>
    <scope>NUCLEOTIDE SEQUENCE</scope>
    <source>
        <strain evidence="2">BZ-TG-HK211</strain>
    </source>
</reference>
<comment type="caution">
    <text evidence="2">The sequence shown here is derived from an EMBL/GenBank/DDBJ whole genome shotgun (WGS) entry which is preliminary data.</text>
</comment>
<organism evidence="2 3">
    <name type="scientific">Alkalihalophilus pseudofirmus</name>
    <name type="common">Bacillus pseudofirmus</name>
    <dbReference type="NCBI Taxonomy" id="79885"/>
    <lineage>
        <taxon>Bacteria</taxon>
        <taxon>Bacillati</taxon>
        <taxon>Bacillota</taxon>
        <taxon>Bacilli</taxon>
        <taxon>Bacillales</taxon>
        <taxon>Bacillaceae</taxon>
        <taxon>Alkalihalophilus</taxon>
    </lineage>
</organism>
<protein>
    <submittedName>
        <fullName evidence="2">Helicase C-terminal domain-containing protein</fullName>
    </submittedName>
</protein>
<evidence type="ECO:0000259" key="1">
    <source>
        <dbReference type="SMART" id="SM00491"/>
    </source>
</evidence>
<evidence type="ECO:0000313" key="2">
    <source>
        <dbReference type="EMBL" id="MDV2888311.1"/>
    </source>
</evidence>
<sequence>YVLIAQGITSGSPARLTRNFKRYDKAILLGTNSFWEGVDIPGEDLSCLCIVRLPFSSPEEPITEAKSKLIREQGGNPFTEY</sequence>
<dbReference type="GO" id="GO:0005524">
    <property type="term" value="F:ATP binding"/>
    <property type="evidence" value="ECO:0007669"/>
    <property type="project" value="InterPro"/>
</dbReference>
<evidence type="ECO:0000313" key="3">
    <source>
        <dbReference type="Proteomes" id="UP001285636"/>
    </source>
</evidence>
<dbReference type="InterPro" id="IPR027417">
    <property type="entry name" value="P-loop_NTPase"/>
</dbReference>